<dbReference type="InterPro" id="IPR000182">
    <property type="entry name" value="GNAT_dom"/>
</dbReference>
<dbReference type="CDD" id="cd04301">
    <property type="entry name" value="NAT_SF"/>
    <property type="match status" value="1"/>
</dbReference>
<keyword evidence="2" id="KW-0808">Transferase</keyword>
<evidence type="ECO:0000313" key="2">
    <source>
        <dbReference type="EMBL" id="TBR81232.1"/>
    </source>
</evidence>
<keyword evidence="3" id="KW-1185">Reference proteome</keyword>
<feature type="domain" description="N-acetyltransferase" evidence="1">
    <location>
        <begin position="3"/>
        <end position="148"/>
    </location>
</feature>
<name>A0A4Q9JUR3_9BACT</name>
<dbReference type="Pfam" id="PF00583">
    <property type="entry name" value="Acetyltransf_1"/>
    <property type="match status" value="1"/>
</dbReference>
<dbReference type="SUPFAM" id="SSF55729">
    <property type="entry name" value="Acyl-CoA N-acyltransferases (Nat)"/>
    <property type="match status" value="1"/>
</dbReference>
<proteinExistence type="predicted"/>
<dbReference type="EMBL" id="QPGR01000006">
    <property type="protein sequence ID" value="TBR81232.1"/>
    <property type="molecule type" value="Genomic_DNA"/>
</dbReference>
<dbReference type="Proteomes" id="UP000292583">
    <property type="component" value="Unassembled WGS sequence"/>
</dbReference>
<dbReference type="PROSITE" id="PS51186">
    <property type="entry name" value="GNAT"/>
    <property type="match status" value="1"/>
</dbReference>
<dbReference type="AlphaFoldDB" id="A0A4Q9JUR3"/>
<reference evidence="2 3" key="1">
    <citation type="submission" date="2018-07" db="EMBL/GenBank/DDBJ databases">
        <title>Campylobacter zealandensis sp. nov., isolated from birds and water in New Zealand.</title>
        <authorList>
            <person name="Wilkinson D.A."/>
            <person name="Biggs P.J."/>
            <person name="French N.P."/>
            <person name="Midwinter A.C."/>
        </authorList>
    </citation>
    <scope>NUCLEOTIDE SEQUENCE [LARGE SCALE GENOMIC DNA]</scope>
    <source>
        <strain evidence="2 3">B423b</strain>
    </source>
</reference>
<dbReference type="Gene3D" id="3.40.630.30">
    <property type="match status" value="1"/>
</dbReference>
<sequence>MIMHIKKANLSDLPILLPLAFLLFGGDKNTLEQELKKLLCSKNHIFFLLYVENKEIAFASASLRFDYVEGSKTSPVGYLEAIFVKEEFRRKSYASSLLKACQLWALEQGALEFASDCESKNLDSIKFHQAMGFDIANHLVCFIKKLKI</sequence>
<dbReference type="InterPro" id="IPR016181">
    <property type="entry name" value="Acyl_CoA_acyltransferase"/>
</dbReference>
<evidence type="ECO:0000259" key="1">
    <source>
        <dbReference type="PROSITE" id="PS51186"/>
    </source>
</evidence>
<protein>
    <submittedName>
        <fullName evidence="2">GNAT family N-acetyltransferase</fullName>
    </submittedName>
</protein>
<dbReference type="OrthoDB" id="118633at2"/>
<evidence type="ECO:0000313" key="3">
    <source>
        <dbReference type="Proteomes" id="UP000292583"/>
    </source>
</evidence>
<organism evidence="2 3">
    <name type="scientific">Campylobacter novaezeelandiae</name>
    <dbReference type="NCBI Taxonomy" id="2267891"/>
    <lineage>
        <taxon>Bacteria</taxon>
        <taxon>Pseudomonadati</taxon>
        <taxon>Campylobacterota</taxon>
        <taxon>Epsilonproteobacteria</taxon>
        <taxon>Campylobacterales</taxon>
        <taxon>Campylobacteraceae</taxon>
        <taxon>Campylobacter</taxon>
    </lineage>
</organism>
<dbReference type="GO" id="GO:0016747">
    <property type="term" value="F:acyltransferase activity, transferring groups other than amino-acyl groups"/>
    <property type="evidence" value="ECO:0007669"/>
    <property type="project" value="InterPro"/>
</dbReference>
<comment type="caution">
    <text evidence="2">The sequence shown here is derived from an EMBL/GenBank/DDBJ whole genome shotgun (WGS) entry which is preliminary data.</text>
</comment>
<dbReference type="NCBIfam" id="NF043067">
    <property type="entry name" value="AAC_6p_group_E"/>
    <property type="match status" value="1"/>
</dbReference>
<accession>A0A4Q9JUR3</accession>
<gene>
    <name evidence="2" type="ORF">DU473_03860</name>
</gene>